<accession>A0ABU8THS0</accession>
<sequence length="419" mass="47694">MTDTSIPQTEPVLVAIDISKTRHEALIAVPGKTRRRRVTVLNQLDDFPRLIGALSNYGRPVRVAFEATGNYHRALAFHLSAAGFETRLVSSVALARTREALNNSWDKNDPKDAQVILHMMEIGNLQFYHDPLLSGTNDLQELSKTHDIVSRSKTELWHRVLTHYLPLYFPEADRFHRSSRSDWFFAFLERYPSPHFISAMGREAFIADAWDAVGRRVSKERLLADIYETAKTSVGLPVDPRSDAIMMFRMVLAEGRSLIAQRNQIEDRAIALLKDNPDYQLLTSIPGIGPINALTILAEAGDLRRFQHHRQFLKFCGMDLATIQSGMFRGQSKLSKYGNARLRRTLWLAGQVAVLQPANSFRDKFERYISKDRNNTHLRRKAYTAIAAKMARTVHAIIKGGAPYRPFFEGTIDSRRTFL</sequence>
<evidence type="ECO:0000313" key="3">
    <source>
        <dbReference type="EMBL" id="MEJ8473708.1"/>
    </source>
</evidence>
<feature type="domain" description="Transposase IS110-like N-terminal" evidence="1">
    <location>
        <begin position="14"/>
        <end position="170"/>
    </location>
</feature>
<dbReference type="InterPro" id="IPR002525">
    <property type="entry name" value="Transp_IS110-like_N"/>
</dbReference>
<evidence type="ECO:0000259" key="2">
    <source>
        <dbReference type="Pfam" id="PF02371"/>
    </source>
</evidence>
<feature type="domain" description="Transposase IS116/IS110/IS902 C-terminal" evidence="2">
    <location>
        <begin position="280"/>
        <end position="361"/>
    </location>
</feature>
<dbReference type="NCBIfam" id="NF033542">
    <property type="entry name" value="transpos_IS110"/>
    <property type="match status" value="1"/>
</dbReference>
<evidence type="ECO:0000313" key="4">
    <source>
        <dbReference type="Proteomes" id="UP001385499"/>
    </source>
</evidence>
<dbReference type="InterPro" id="IPR047650">
    <property type="entry name" value="Transpos_IS110"/>
</dbReference>
<dbReference type="Proteomes" id="UP001385499">
    <property type="component" value="Unassembled WGS sequence"/>
</dbReference>
<dbReference type="Pfam" id="PF02371">
    <property type="entry name" value="Transposase_20"/>
    <property type="match status" value="1"/>
</dbReference>
<name>A0ABU8THS0_9HYPH</name>
<protein>
    <submittedName>
        <fullName evidence="3">IS110 family transposase</fullName>
    </submittedName>
</protein>
<proteinExistence type="predicted"/>
<evidence type="ECO:0000259" key="1">
    <source>
        <dbReference type="Pfam" id="PF01548"/>
    </source>
</evidence>
<dbReference type="RefSeq" id="WP_340273368.1">
    <property type="nucleotide sequence ID" value="NZ_JBAKIA010000004.1"/>
</dbReference>
<reference evidence="3 4" key="1">
    <citation type="submission" date="2024-02" db="EMBL/GenBank/DDBJ databases">
        <title>Roseibium algae sp. nov., isolated from marine alga (Grateloupia sp.), showing potential in myo-inositol conversion.</title>
        <authorList>
            <person name="Wang Y."/>
        </authorList>
    </citation>
    <scope>NUCLEOTIDE SEQUENCE [LARGE SCALE GENOMIC DNA]</scope>
    <source>
        <strain evidence="3 4">H3510</strain>
    </source>
</reference>
<dbReference type="PANTHER" id="PTHR33055">
    <property type="entry name" value="TRANSPOSASE FOR INSERTION SEQUENCE ELEMENT IS1111A"/>
    <property type="match status" value="1"/>
</dbReference>
<comment type="caution">
    <text evidence="3">The sequence shown here is derived from an EMBL/GenBank/DDBJ whole genome shotgun (WGS) entry which is preliminary data.</text>
</comment>
<dbReference type="PANTHER" id="PTHR33055:SF17">
    <property type="entry name" value="THIRD ORF IN TRANSPOSON ISC1491"/>
    <property type="match status" value="1"/>
</dbReference>
<dbReference type="CDD" id="cd09897">
    <property type="entry name" value="H3TH_FEN1-XPG-like"/>
    <property type="match status" value="1"/>
</dbReference>
<dbReference type="Pfam" id="PF01548">
    <property type="entry name" value="DEDD_Tnp_IS110"/>
    <property type="match status" value="1"/>
</dbReference>
<dbReference type="InterPro" id="IPR003346">
    <property type="entry name" value="Transposase_20"/>
</dbReference>
<gene>
    <name evidence="3" type="ORF">V6575_06385</name>
</gene>
<keyword evidence="4" id="KW-1185">Reference proteome</keyword>
<dbReference type="EMBL" id="JBAKIA010000004">
    <property type="protein sequence ID" value="MEJ8473708.1"/>
    <property type="molecule type" value="Genomic_DNA"/>
</dbReference>
<organism evidence="3 4">
    <name type="scientific">Roseibium algae</name>
    <dbReference type="NCBI Taxonomy" id="3123038"/>
    <lineage>
        <taxon>Bacteria</taxon>
        <taxon>Pseudomonadati</taxon>
        <taxon>Pseudomonadota</taxon>
        <taxon>Alphaproteobacteria</taxon>
        <taxon>Hyphomicrobiales</taxon>
        <taxon>Stappiaceae</taxon>
        <taxon>Roseibium</taxon>
    </lineage>
</organism>